<organism evidence="1 2">
    <name type="scientific">Peronospora matthiolae</name>
    <dbReference type="NCBI Taxonomy" id="2874970"/>
    <lineage>
        <taxon>Eukaryota</taxon>
        <taxon>Sar</taxon>
        <taxon>Stramenopiles</taxon>
        <taxon>Oomycota</taxon>
        <taxon>Peronosporomycetes</taxon>
        <taxon>Peronosporales</taxon>
        <taxon>Peronosporaceae</taxon>
        <taxon>Peronospora</taxon>
    </lineage>
</organism>
<proteinExistence type="predicted"/>
<dbReference type="Proteomes" id="UP001162060">
    <property type="component" value="Unassembled WGS sequence"/>
</dbReference>
<gene>
    <name evidence="1" type="ORF">PM001_LOCUS18213</name>
</gene>
<accession>A0AAV1UHC1</accession>
<evidence type="ECO:0000313" key="1">
    <source>
        <dbReference type="EMBL" id="CAK7933063.1"/>
    </source>
</evidence>
<reference evidence="1" key="1">
    <citation type="submission" date="2024-01" db="EMBL/GenBank/DDBJ databases">
        <authorList>
            <person name="Webb A."/>
        </authorList>
    </citation>
    <scope>NUCLEOTIDE SEQUENCE</scope>
    <source>
        <strain evidence="1">Pm1</strain>
    </source>
</reference>
<dbReference type="AlphaFoldDB" id="A0AAV1UHC1"/>
<evidence type="ECO:0000313" key="2">
    <source>
        <dbReference type="Proteomes" id="UP001162060"/>
    </source>
</evidence>
<comment type="caution">
    <text evidence="1">The sequence shown here is derived from an EMBL/GenBank/DDBJ whole genome shotgun (WGS) entry which is preliminary data.</text>
</comment>
<sequence length="129" mass="14500">MRQRTRHLKIKKFCQTCVFTSESQGGTGFFDAVTAYITVQAEEKQSRVEVDKSVQVIARIAARTLQVAAREEEAQGRDAGLLSQFVKKLLLTPSAVTCPLTSYVTMTALSIKTILAMQHFEWRDFFGHV</sequence>
<protein>
    <submittedName>
        <fullName evidence="1">Uncharacterized protein</fullName>
    </submittedName>
</protein>
<dbReference type="EMBL" id="CAKLBY020000193">
    <property type="protein sequence ID" value="CAK7933063.1"/>
    <property type="molecule type" value="Genomic_DNA"/>
</dbReference>
<name>A0AAV1UHC1_9STRA</name>